<organism evidence="2 3">
    <name type="scientific">Sphaerulina musiva (strain SO2202)</name>
    <name type="common">Poplar stem canker fungus</name>
    <name type="synonym">Septoria musiva</name>
    <dbReference type="NCBI Taxonomy" id="692275"/>
    <lineage>
        <taxon>Eukaryota</taxon>
        <taxon>Fungi</taxon>
        <taxon>Dikarya</taxon>
        <taxon>Ascomycota</taxon>
        <taxon>Pezizomycotina</taxon>
        <taxon>Dothideomycetes</taxon>
        <taxon>Dothideomycetidae</taxon>
        <taxon>Mycosphaerellales</taxon>
        <taxon>Mycosphaerellaceae</taxon>
        <taxon>Sphaerulina</taxon>
    </lineage>
</organism>
<feature type="non-terminal residue" evidence="2">
    <location>
        <position position="1"/>
    </location>
</feature>
<feature type="transmembrane region" description="Helical" evidence="1">
    <location>
        <begin position="26"/>
        <end position="45"/>
    </location>
</feature>
<dbReference type="AlphaFoldDB" id="M3CZ83"/>
<keyword evidence="1" id="KW-1133">Transmembrane helix</keyword>
<evidence type="ECO:0000313" key="2">
    <source>
        <dbReference type="EMBL" id="EMF09964.1"/>
    </source>
</evidence>
<dbReference type="HOGENOM" id="CLU_3112210_0_0_1"/>
<keyword evidence="3" id="KW-1185">Reference proteome</keyword>
<dbReference type="GeneID" id="27906309"/>
<keyword evidence="1" id="KW-0472">Membrane</keyword>
<protein>
    <submittedName>
        <fullName evidence="2">Uncharacterized protein</fullName>
    </submittedName>
</protein>
<reference evidence="2 3" key="1">
    <citation type="journal article" date="2012" name="PLoS Pathog.">
        <title>Diverse lifestyles and strategies of plant pathogenesis encoded in the genomes of eighteen Dothideomycetes fungi.</title>
        <authorList>
            <person name="Ohm R.A."/>
            <person name="Feau N."/>
            <person name="Henrissat B."/>
            <person name="Schoch C.L."/>
            <person name="Horwitz B.A."/>
            <person name="Barry K.W."/>
            <person name="Condon B.J."/>
            <person name="Copeland A.C."/>
            <person name="Dhillon B."/>
            <person name="Glaser F."/>
            <person name="Hesse C.N."/>
            <person name="Kosti I."/>
            <person name="LaButti K."/>
            <person name="Lindquist E.A."/>
            <person name="Lucas S."/>
            <person name="Salamov A.A."/>
            <person name="Bradshaw R.E."/>
            <person name="Ciuffetti L."/>
            <person name="Hamelin R.C."/>
            <person name="Kema G.H.J."/>
            <person name="Lawrence C."/>
            <person name="Scott J.A."/>
            <person name="Spatafora J.W."/>
            <person name="Turgeon B.G."/>
            <person name="de Wit P.J.G.M."/>
            <person name="Zhong S."/>
            <person name="Goodwin S.B."/>
            <person name="Grigoriev I.V."/>
        </authorList>
    </citation>
    <scope>NUCLEOTIDE SEQUENCE [LARGE SCALE GENOMIC DNA]</scope>
    <source>
        <strain evidence="2 3">SO2202</strain>
    </source>
</reference>
<accession>M3CZ83</accession>
<dbReference type="OrthoDB" id="3945779at2759"/>
<evidence type="ECO:0000256" key="1">
    <source>
        <dbReference type="SAM" id="Phobius"/>
    </source>
</evidence>
<dbReference type="RefSeq" id="XP_016758085.1">
    <property type="nucleotide sequence ID" value="XM_016909172.1"/>
</dbReference>
<sequence>INTVFIAVYGYKDVVVVERTRGRKSLIFYTFSILTRLVALQIILLNRLEEE</sequence>
<gene>
    <name evidence="2" type="ORF">SEPMUDRAFT_50655</name>
</gene>
<dbReference type="EMBL" id="KB456268">
    <property type="protein sequence ID" value="EMF09964.1"/>
    <property type="molecule type" value="Genomic_DNA"/>
</dbReference>
<dbReference type="Proteomes" id="UP000016931">
    <property type="component" value="Unassembled WGS sequence"/>
</dbReference>
<proteinExistence type="predicted"/>
<name>M3CZ83_SPHMS</name>
<evidence type="ECO:0000313" key="3">
    <source>
        <dbReference type="Proteomes" id="UP000016931"/>
    </source>
</evidence>
<keyword evidence="1" id="KW-0812">Transmembrane</keyword>